<comment type="caution">
    <text evidence="1">The sequence shown here is derived from an EMBL/GenBank/DDBJ whole genome shotgun (WGS) entry which is preliminary data.</text>
</comment>
<dbReference type="EMBL" id="JAEOXF010000031">
    <property type="protein sequence ID" value="MBK4728238.1"/>
    <property type="molecule type" value="Genomic_DNA"/>
</dbReference>
<accession>A0ACC5RU28</accession>
<name>A0ACC5RU28_ENTAG</name>
<evidence type="ECO:0000313" key="1">
    <source>
        <dbReference type="EMBL" id="MBK4728238.1"/>
    </source>
</evidence>
<organism evidence="1 2">
    <name type="scientific">Enterobacter agglomerans</name>
    <name type="common">Erwinia herbicola</name>
    <name type="synonym">Pantoea agglomerans</name>
    <dbReference type="NCBI Taxonomy" id="549"/>
    <lineage>
        <taxon>Bacteria</taxon>
        <taxon>Pseudomonadati</taxon>
        <taxon>Pseudomonadota</taxon>
        <taxon>Gammaproteobacteria</taxon>
        <taxon>Enterobacterales</taxon>
        <taxon>Erwiniaceae</taxon>
        <taxon>Pantoea</taxon>
        <taxon>Pantoea agglomerans group</taxon>
    </lineage>
</organism>
<evidence type="ECO:0000313" key="2">
    <source>
        <dbReference type="Proteomes" id="UP000633731"/>
    </source>
</evidence>
<sequence length="95" mass="11336">MKKYESIRIFFRFFFGPDWGDSYQEIVDAYIDDQDEVDNNLIEEIDDFLKHYPDDDSANRALEQVCSVSMAFLRPSPVAFLSWLSHYLKQQRDSR</sequence>
<proteinExistence type="predicted"/>
<reference evidence="1" key="1">
    <citation type="submission" date="2021-01" db="EMBL/GenBank/DDBJ databases">
        <title>Draft genome of Pantoea agglomerans Eh 335.</title>
        <authorList>
            <person name="Emsley S.A."/>
            <person name="Oline D.K."/>
            <person name="Saw J.H."/>
            <person name="Ushijima B."/>
            <person name="Videau P."/>
            <person name="Koyack M.J."/>
        </authorList>
    </citation>
    <scope>NUCLEOTIDE SEQUENCE</scope>
    <source>
        <strain evidence="1">Eh 335</strain>
    </source>
</reference>
<protein>
    <submittedName>
        <fullName evidence="1">Uncharacterized protein</fullName>
    </submittedName>
</protein>
<dbReference type="Proteomes" id="UP000633731">
    <property type="component" value="Unassembled WGS sequence"/>
</dbReference>
<gene>
    <name evidence="1" type="ORF">JJL49_23740</name>
</gene>
<keyword evidence="2" id="KW-1185">Reference proteome</keyword>